<evidence type="ECO:0000256" key="1">
    <source>
        <dbReference type="SAM" id="Phobius"/>
    </source>
</evidence>
<sequence>MIDLLNKWMLESTGNFNIVVGLTALLFLGSVIALIIIYKKIGKPDERTNAIYFKIISCMFTTQILMNCIFISLVGKDIENFRQIFILFEAFVFFVGAIYSFKLYRQEYK</sequence>
<feature type="transmembrane region" description="Helical" evidence="1">
    <location>
        <begin position="16"/>
        <end position="38"/>
    </location>
</feature>
<evidence type="ECO:0000313" key="5">
    <source>
        <dbReference type="Proteomes" id="UP000220045"/>
    </source>
</evidence>
<keyword evidence="1" id="KW-0472">Membrane</keyword>
<dbReference type="Proteomes" id="UP000195728">
    <property type="component" value="Unassembled WGS sequence"/>
</dbReference>
<dbReference type="GO" id="GO:0016787">
    <property type="term" value="F:hydrolase activity"/>
    <property type="evidence" value="ECO:0007669"/>
    <property type="project" value="UniProtKB-KW"/>
</dbReference>
<dbReference type="Proteomes" id="UP000220045">
    <property type="component" value="Unassembled WGS sequence"/>
</dbReference>
<evidence type="ECO:0000313" key="3">
    <source>
        <dbReference type="EMBL" id="SCB98423.1"/>
    </source>
</evidence>
<name>A0A1A9PZM0_9BACI</name>
<organism evidence="2 5">
    <name type="scientific">Bacillus wiedmannii</name>
    <dbReference type="NCBI Taxonomy" id="1890302"/>
    <lineage>
        <taxon>Bacteria</taxon>
        <taxon>Bacillati</taxon>
        <taxon>Bacillota</taxon>
        <taxon>Bacilli</taxon>
        <taxon>Bacillales</taxon>
        <taxon>Bacillaceae</taxon>
        <taxon>Bacillus</taxon>
        <taxon>Bacillus cereus group</taxon>
    </lineage>
</organism>
<keyword evidence="1" id="KW-0812">Transmembrane</keyword>
<keyword evidence="2" id="KW-0378">Hydrolase</keyword>
<gene>
    <name evidence="3" type="ORF">BC10311_00997</name>
    <name evidence="2" type="ORF">CN684_20860</name>
</gene>
<dbReference type="EMBL" id="FMBG01000011">
    <property type="protein sequence ID" value="SCB98423.1"/>
    <property type="molecule type" value="Genomic_DNA"/>
</dbReference>
<evidence type="ECO:0000313" key="2">
    <source>
        <dbReference type="EMBL" id="PEJ05437.1"/>
    </source>
</evidence>
<feature type="transmembrane region" description="Helical" evidence="1">
    <location>
        <begin position="81"/>
        <end position="101"/>
    </location>
</feature>
<dbReference type="RefSeq" id="WP_000566281.1">
    <property type="nucleotide sequence ID" value="NZ_CP015257.1"/>
</dbReference>
<reference evidence="2 5" key="2">
    <citation type="submission" date="2017-09" db="EMBL/GenBank/DDBJ databases">
        <title>Large-scale bioinformatics analysis of Bacillus genomes uncovers conserved roles of natural products in bacterial physiology.</title>
        <authorList>
            <consortium name="Agbiome Team Llc"/>
            <person name="Bleich R.M."/>
            <person name="Grubbs K.J."/>
            <person name="Santa Maria K.C."/>
            <person name="Allen S.E."/>
            <person name="Farag S."/>
            <person name="Shank E.A."/>
            <person name="Bowers A."/>
        </authorList>
    </citation>
    <scope>NUCLEOTIDE SEQUENCE [LARGE SCALE GENOMIC DNA]</scope>
    <source>
        <strain evidence="2 5">AFS004017</strain>
    </source>
</reference>
<proteinExistence type="predicted"/>
<comment type="caution">
    <text evidence="2">The sequence shown here is derived from an EMBL/GenBank/DDBJ whole genome shotgun (WGS) entry which is preliminary data.</text>
</comment>
<accession>A0A1A9PZM0</accession>
<reference evidence="3 4" key="1">
    <citation type="submission" date="2016-08" db="EMBL/GenBank/DDBJ databases">
        <authorList>
            <person name="Loux V."/>
            <person name="Rue O."/>
        </authorList>
    </citation>
    <scope>NUCLEOTIDE SEQUENCE [LARGE SCALE GENOMIC DNA]</scope>
    <source>
        <strain evidence="3 4">WSBC_10311</strain>
    </source>
</reference>
<dbReference type="EMBL" id="NUEL01000034">
    <property type="protein sequence ID" value="PEJ05437.1"/>
    <property type="molecule type" value="Genomic_DNA"/>
</dbReference>
<dbReference type="AlphaFoldDB" id="A0A1A9PZM0"/>
<protein>
    <submittedName>
        <fullName evidence="2">6-aminohexanoate hydrolase</fullName>
    </submittedName>
</protein>
<keyword evidence="1" id="KW-1133">Transmembrane helix</keyword>
<feature type="transmembrane region" description="Helical" evidence="1">
    <location>
        <begin position="50"/>
        <end position="75"/>
    </location>
</feature>
<accession>J9B687</accession>
<evidence type="ECO:0000313" key="4">
    <source>
        <dbReference type="Proteomes" id="UP000195728"/>
    </source>
</evidence>